<proteinExistence type="predicted"/>
<gene>
    <name evidence="1" type="primary">Contig10214.g10908</name>
    <name evidence="1" type="ORF">STYLEM_18040</name>
</gene>
<dbReference type="Proteomes" id="UP000039865">
    <property type="component" value="Unassembled WGS sequence"/>
</dbReference>
<protein>
    <submittedName>
        <fullName evidence="1">Uncharacterized protein</fullName>
    </submittedName>
</protein>
<organism evidence="1 2">
    <name type="scientific">Stylonychia lemnae</name>
    <name type="common">Ciliate</name>
    <dbReference type="NCBI Taxonomy" id="5949"/>
    <lineage>
        <taxon>Eukaryota</taxon>
        <taxon>Sar</taxon>
        <taxon>Alveolata</taxon>
        <taxon>Ciliophora</taxon>
        <taxon>Intramacronucleata</taxon>
        <taxon>Spirotrichea</taxon>
        <taxon>Stichotrichia</taxon>
        <taxon>Sporadotrichida</taxon>
        <taxon>Oxytrichidae</taxon>
        <taxon>Stylonychinae</taxon>
        <taxon>Stylonychia</taxon>
    </lineage>
</organism>
<keyword evidence="2" id="KW-1185">Reference proteome</keyword>
<dbReference type="AlphaFoldDB" id="A0A078B329"/>
<sequence length="767" mass="88215">MNFILGNALTDNAIITAFDVDDQVLIVSFQSNLKNSNPENEVYIMSYDLQEKKALWTKRKSQDRNIIESVKIMPFGNKIIAFDQNKTLLYIDMKSGSYEAEFKIVYAPNNKFVMIYDKFGTAYLASNGTGQSKPFIHILSFDMQPPLVSFQQLINTGGDVGNNIQSICISDDDKYVYSSISANYQGLMAQQISSTDGLIGLTVLDLVTAKLTLYYQVSFKYTALQDYPYSYADYNSVSIKSNNKIYMSGLIYQESGFNPQGFINEYLIDPTCNYQQPYGPIQTFSITELDLFVRIESNNYYTLQLSNTKNTTAIQQFVQLEKAEYINVYNNNKPCQFQYKNSGGFSSFLETPTSIQEPVFCFTDLNCGIFLGVYKLMMPCSNLNTTLIMNLFNSQKNGLWFHDKKYSKKSLSTLVNITFNGTSQHQQQDGIMQKYQNIVQLGSQEDLILSSSLEVTIHVYWKCEIAIINSTAPQIIYLSRNKGFTDAEMNLFQFIYNNDCFNFDIVKAFEDDKQFGELEQSYYSQWAMINNIQKNILTINTSEKLTRTKYIFKIRALNQNNTLVISEGVQRLDLYFDPERDIDSPPYFMSFIPKIITAPGEIITFSIPQIRDNQFDNFTLIIDYGASFLFVRFKDDLMRIEPDDKHSGCYQGYDGNKTFLPRFYLSLKISSKIDINIIMSQDQDILSVKFKDMALFYERHTNRFTPNYVMYKGVPTQISEDLAQFLSQYGYGFKLTSNTVLGTNLIATLLITYGVLQTHFNYFLIFQ</sequence>
<dbReference type="InParanoid" id="A0A078B329"/>
<evidence type="ECO:0000313" key="1">
    <source>
        <dbReference type="EMBL" id="CDW88915.1"/>
    </source>
</evidence>
<dbReference type="InterPro" id="IPR011047">
    <property type="entry name" value="Quinoprotein_ADH-like_sf"/>
</dbReference>
<evidence type="ECO:0000313" key="2">
    <source>
        <dbReference type="Proteomes" id="UP000039865"/>
    </source>
</evidence>
<accession>A0A078B329</accession>
<name>A0A078B329_STYLE</name>
<dbReference type="EMBL" id="CCKQ01017030">
    <property type="protein sequence ID" value="CDW88915.1"/>
    <property type="molecule type" value="Genomic_DNA"/>
</dbReference>
<reference evidence="1 2" key="1">
    <citation type="submission" date="2014-06" db="EMBL/GenBank/DDBJ databases">
        <authorList>
            <person name="Swart Estienne"/>
        </authorList>
    </citation>
    <scope>NUCLEOTIDE SEQUENCE [LARGE SCALE GENOMIC DNA]</scope>
    <source>
        <strain evidence="1 2">130c</strain>
    </source>
</reference>
<dbReference type="SUPFAM" id="SSF50998">
    <property type="entry name" value="Quinoprotein alcohol dehydrogenase-like"/>
    <property type="match status" value="1"/>
</dbReference>